<dbReference type="Pfam" id="PF13579">
    <property type="entry name" value="Glyco_trans_4_4"/>
    <property type="match status" value="1"/>
</dbReference>
<dbReference type="EC" id="2.4.-.-" evidence="3"/>
<sequence length="386" mass="44471">MSRKNILWLASWYPNRYDKFNGDFIQRHAQAASIDNDIYVIHLQDAIDISGTDEEVNTQGGLTEKIIYYKKGSGILGKLVKQIRFFTIYKNAINEYVQKHGLPHCVHVHVPWKAGLLALWVKRKYRVPYLVTEHWGIYNDIVEDNIFTKPLYVRKLLAHIINESERLITVSAFIGKCINNLIASKEFIFVPNVVNTNYFKFSGQKYKRFTFLHVSNMVELKNVNGILQAFKIFLDEKNPNVQLVLIGNQNYFYEKKAIELGIPSRNLNFKGEVLYDEVAKEMQQSHCLILNSNIENSPCVIGEGLCCGLPVIATRVGGIPELVNEVNSILIEPQNIDNLVFAMKELYNNYLSFDGRSMSENAKQMFSCEIISKKLNDIYWQIEKVN</sequence>
<evidence type="ECO:0000313" key="4">
    <source>
        <dbReference type="Proteomes" id="UP001155483"/>
    </source>
</evidence>
<feature type="domain" description="Glycosyltransferase subfamily 4-like N-terminal" evidence="2">
    <location>
        <begin position="100"/>
        <end position="174"/>
    </location>
</feature>
<dbReference type="EMBL" id="JAOTIF010000011">
    <property type="protein sequence ID" value="MCU7550281.1"/>
    <property type="molecule type" value="Genomic_DNA"/>
</dbReference>
<reference evidence="3" key="1">
    <citation type="submission" date="2022-09" db="EMBL/GenBank/DDBJ databases">
        <authorList>
            <person name="Yuan C."/>
            <person name="Ke Z."/>
        </authorList>
    </citation>
    <scope>NUCLEOTIDE SEQUENCE</scope>
    <source>
        <strain evidence="3">LB-8</strain>
    </source>
</reference>
<name>A0A9X3B8W4_9BACT</name>
<organism evidence="3 4">
    <name type="scientific">Paraflavisolibacter caeni</name>
    <dbReference type="NCBI Taxonomy" id="2982496"/>
    <lineage>
        <taxon>Bacteria</taxon>
        <taxon>Pseudomonadati</taxon>
        <taxon>Bacteroidota</taxon>
        <taxon>Chitinophagia</taxon>
        <taxon>Chitinophagales</taxon>
        <taxon>Chitinophagaceae</taxon>
        <taxon>Paraflavisolibacter</taxon>
    </lineage>
</organism>
<accession>A0A9X3B8W4</accession>
<comment type="caution">
    <text evidence="3">The sequence shown here is derived from an EMBL/GenBank/DDBJ whole genome shotgun (WGS) entry which is preliminary data.</text>
</comment>
<evidence type="ECO:0000259" key="1">
    <source>
        <dbReference type="Pfam" id="PF00534"/>
    </source>
</evidence>
<evidence type="ECO:0000259" key="2">
    <source>
        <dbReference type="Pfam" id="PF13579"/>
    </source>
</evidence>
<dbReference type="Proteomes" id="UP001155483">
    <property type="component" value="Unassembled WGS sequence"/>
</dbReference>
<dbReference type="GO" id="GO:0016757">
    <property type="term" value="F:glycosyltransferase activity"/>
    <property type="evidence" value="ECO:0007669"/>
    <property type="project" value="UniProtKB-KW"/>
</dbReference>
<dbReference type="PANTHER" id="PTHR45947:SF15">
    <property type="entry name" value="TEICHURONIC ACID BIOSYNTHESIS GLYCOSYLTRANSFERASE TUAC-RELATED"/>
    <property type="match status" value="1"/>
</dbReference>
<dbReference type="AlphaFoldDB" id="A0A9X3B8W4"/>
<feature type="domain" description="Glycosyl transferase family 1" evidence="1">
    <location>
        <begin position="197"/>
        <end position="364"/>
    </location>
</feature>
<dbReference type="InterPro" id="IPR001296">
    <property type="entry name" value="Glyco_trans_1"/>
</dbReference>
<evidence type="ECO:0000313" key="3">
    <source>
        <dbReference type="EMBL" id="MCU7550281.1"/>
    </source>
</evidence>
<dbReference type="InterPro" id="IPR050194">
    <property type="entry name" value="Glycosyltransferase_grp1"/>
</dbReference>
<dbReference type="SUPFAM" id="SSF53756">
    <property type="entry name" value="UDP-Glycosyltransferase/glycogen phosphorylase"/>
    <property type="match status" value="1"/>
</dbReference>
<dbReference type="Pfam" id="PF00534">
    <property type="entry name" value="Glycos_transf_1"/>
    <property type="match status" value="1"/>
</dbReference>
<gene>
    <name evidence="3" type="ORF">OCK74_14255</name>
</gene>
<reference evidence="3" key="2">
    <citation type="submission" date="2023-04" db="EMBL/GenBank/DDBJ databases">
        <title>Paracnuella aquatica gen. nov., sp. nov., a member of the family Chitinophagaceae isolated from a hot spring.</title>
        <authorList>
            <person name="Wang C."/>
        </authorList>
    </citation>
    <scope>NUCLEOTIDE SEQUENCE</scope>
    <source>
        <strain evidence="3">LB-8</strain>
    </source>
</reference>
<protein>
    <submittedName>
        <fullName evidence="3">Glycosyltransferase</fullName>
        <ecNumber evidence="3">2.4.-.-</ecNumber>
    </submittedName>
</protein>
<dbReference type="PANTHER" id="PTHR45947">
    <property type="entry name" value="SULFOQUINOVOSYL TRANSFERASE SQD2"/>
    <property type="match status" value="1"/>
</dbReference>
<dbReference type="Gene3D" id="3.40.50.2000">
    <property type="entry name" value="Glycogen Phosphorylase B"/>
    <property type="match status" value="2"/>
</dbReference>
<dbReference type="RefSeq" id="WP_279297721.1">
    <property type="nucleotide sequence ID" value="NZ_JAOTIF010000011.1"/>
</dbReference>
<keyword evidence="3" id="KW-0328">Glycosyltransferase</keyword>
<keyword evidence="3" id="KW-0808">Transferase</keyword>
<keyword evidence="4" id="KW-1185">Reference proteome</keyword>
<dbReference type="InterPro" id="IPR028098">
    <property type="entry name" value="Glyco_trans_4-like_N"/>
</dbReference>
<proteinExistence type="predicted"/>